<evidence type="ECO:0000313" key="8">
    <source>
        <dbReference type="EMBL" id="AGZ46423.1"/>
    </source>
</evidence>
<dbReference type="Pfam" id="PF13515">
    <property type="entry name" value="FUSC_2"/>
    <property type="match status" value="1"/>
</dbReference>
<proteinExistence type="predicted"/>
<feature type="region of interest" description="Disordered" evidence="5">
    <location>
        <begin position="380"/>
        <end position="401"/>
    </location>
</feature>
<dbReference type="KEGG" id="afs:AFR_40845"/>
<dbReference type="AlphaFoldDB" id="U5WB30"/>
<keyword evidence="2 6" id="KW-0812">Transmembrane</keyword>
<organism evidence="8 9">
    <name type="scientific">Actinoplanes friuliensis DSM 7358</name>
    <dbReference type="NCBI Taxonomy" id="1246995"/>
    <lineage>
        <taxon>Bacteria</taxon>
        <taxon>Bacillati</taxon>
        <taxon>Actinomycetota</taxon>
        <taxon>Actinomycetes</taxon>
        <taxon>Micromonosporales</taxon>
        <taxon>Micromonosporaceae</taxon>
        <taxon>Actinoplanes</taxon>
    </lineage>
</organism>
<feature type="compositionally biased region" description="Basic residues" evidence="5">
    <location>
        <begin position="380"/>
        <end position="390"/>
    </location>
</feature>
<evidence type="ECO:0000256" key="5">
    <source>
        <dbReference type="SAM" id="MobiDB-lite"/>
    </source>
</evidence>
<name>U5WB30_9ACTN</name>
<reference evidence="8 9" key="1">
    <citation type="journal article" date="2014" name="J. Biotechnol.">
        <title>Complete genome sequence of the actinobacterium Actinoplanes friuliensis HAG 010964, producer of the lipopeptide antibiotic friulimycin.</title>
        <authorList>
            <person name="Ruckert C."/>
            <person name="Szczepanowski R."/>
            <person name="Albersmeier A."/>
            <person name="Goesmann A."/>
            <person name="Fischer N."/>
            <person name="Steinkamper A."/>
            <person name="Puhler A."/>
            <person name="Biener R."/>
            <person name="Schwartz D."/>
            <person name="Kalinowski J."/>
        </authorList>
    </citation>
    <scope>NUCLEOTIDE SEQUENCE [LARGE SCALE GENOMIC DNA]</scope>
    <source>
        <strain evidence="8 9">DSM 7358</strain>
    </source>
</reference>
<evidence type="ECO:0000256" key="1">
    <source>
        <dbReference type="ARBA" id="ARBA00004141"/>
    </source>
</evidence>
<dbReference type="InterPro" id="IPR049453">
    <property type="entry name" value="Memb_transporter_dom"/>
</dbReference>
<sequence>MTDAGAQHRLASVLAEVRGRSRSGAGAGWSRVRGGFPLALQAGLAAGLAWFIAHDVIGRPSPFFAPIAAVITLASSVGQRARRTIELVVGVAIGIGIGDAIILLIGSGPWQIGLVVVLAIVVAAAVGGGTPLVVQSASSAVLVATLTSGTGLPYTRFFDALVGGAVGLTVMTVLLPLNPLTVVRRSADPALEAFTEGLHAIADGLSGRDADAVKAALDRLRSAEANFAAFDQAAAAASENVAFAPARWRARGALSQYVEGADQLTYALRNVRVLARRVMTALQDDEPVPECLPTSVRLLGDAVELLREEWARGVEPIATRERALRAAAESGRAYDEGVGFSGGVVVAQVRTTVSDLLRATGIEYAEAPRLVRRAVGWHGRPRTVRRKPGRSRPGASGRGPS</sequence>
<dbReference type="EMBL" id="CP006272">
    <property type="protein sequence ID" value="AGZ46423.1"/>
    <property type="molecule type" value="Genomic_DNA"/>
</dbReference>
<dbReference type="RefSeq" id="WP_023562755.1">
    <property type="nucleotide sequence ID" value="NC_022657.1"/>
</dbReference>
<accession>U5WB30</accession>
<comment type="subcellular location">
    <subcellularLocation>
        <location evidence="1">Membrane</location>
        <topology evidence="1">Multi-pass membrane protein</topology>
    </subcellularLocation>
</comment>
<feature type="transmembrane region" description="Helical" evidence="6">
    <location>
        <begin position="87"/>
        <end position="105"/>
    </location>
</feature>
<evidence type="ECO:0000256" key="3">
    <source>
        <dbReference type="ARBA" id="ARBA00022989"/>
    </source>
</evidence>
<dbReference type="STRING" id="1246995.AFR_40845"/>
<keyword evidence="3 6" id="KW-1133">Transmembrane helix</keyword>
<keyword evidence="4 6" id="KW-0472">Membrane</keyword>
<feature type="transmembrane region" description="Helical" evidence="6">
    <location>
        <begin position="112"/>
        <end position="134"/>
    </location>
</feature>
<evidence type="ECO:0000256" key="2">
    <source>
        <dbReference type="ARBA" id="ARBA00022692"/>
    </source>
</evidence>
<feature type="transmembrane region" description="Helical" evidence="6">
    <location>
        <begin position="63"/>
        <end position="81"/>
    </location>
</feature>
<evidence type="ECO:0000256" key="4">
    <source>
        <dbReference type="ARBA" id="ARBA00023136"/>
    </source>
</evidence>
<feature type="transmembrane region" description="Helical" evidence="6">
    <location>
        <begin position="38"/>
        <end position="56"/>
    </location>
</feature>
<keyword evidence="9" id="KW-1185">Reference proteome</keyword>
<dbReference type="HOGENOM" id="CLU_046662_1_0_11"/>
<dbReference type="PATRIC" id="fig|1246995.3.peg.8269"/>
<gene>
    <name evidence="8" type="ORF">AFR_40845</name>
</gene>
<protein>
    <recommendedName>
        <fullName evidence="7">Integral membrane bound transporter domain-containing protein</fullName>
    </recommendedName>
</protein>
<dbReference type="OrthoDB" id="5198202at2"/>
<evidence type="ECO:0000259" key="7">
    <source>
        <dbReference type="Pfam" id="PF13515"/>
    </source>
</evidence>
<dbReference type="Proteomes" id="UP000017746">
    <property type="component" value="Chromosome"/>
</dbReference>
<dbReference type="eggNOG" id="COG4129">
    <property type="taxonomic scope" value="Bacteria"/>
</dbReference>
<feature type="transmembrane region" description="Helical" evidence="6">
    <location>
        <begin position="154"/>
        <end position="177"/>
    </location>
</feature>
<feature type="domain" description="Integral membrane bound transporter" evidence="7">
    <location>
        <begin position="48"/>
        <end position="170"/>
    </location>
</feature>
<dbReference type="GO" id="GO:0016020">
    <property type="term" value="C:membrane"/>
    <property type="evidence" value="ECO:0007669"/>
    <property type="project" value="UniProtKB-SubCell"/>
</dbReference>
<evidence type="ECO:0000313" key="9">
    <source>
        <dbReference type="Proteomes" id="UP000017746"/>
    </source>
</evidence>
<evidence type="ECO:0000256" key="6">
    <source>
        <dbReference type="SAM" id="Phobius"/>
    </source>
</evidence>